<keyword evidence="4 9" id="KW-0136">Cellulose degradation</keyword>
<dbReference type="Proteomes" id="UP000663826">
    <property type="component" value="Unassembled WGS sequence"/>
</dbReference>
<dbReference type="SUPFAM" id="SSF49899">
    <property type="entry name" value="Concanavalin A-like lectins/glucanases"/>
    <property type="match status" value="1"/>
</dbReference>
<dbReference type="GO" id="GO:0030245">
    <property type="term" value="P:cellulose catabolic process"/>
    <property type="evidence" value="ECO:0007669"/>
    <property type="project" value="UniProtKB-KW"/>
</dbReference>
<dbReference type="CDD" id="cd07999">
    <property type="entry name" value="GH7_CBH_EG"/>
    <property type="match status" value="1"/>
</dbReference>
<evidence type="ECO:0000256" key="3">
    <source>
        <dbReference type="ARBA" id="ARBA00022801"/>
    </source>
</evidence>
<evidence type="ECO:0000256" key="1">
    <source>
        <dbReference type="ARBA" id="ARBA00000966"/>
    </source>
</evidence>
<dbReference type="InterPro" id="IPR037019">
    <property type="entry name" value="Glyco_hydro_7_sf"/>
</dbReference>
<dbReference type="GO" id="GO:0008810">
    <property type="term" value="F:cellulase activity"/>
    <property type="evidence" value="ECO:0007669"/>
    <property type="project" value="UniProtKB-EC"/>
</dbReference>
<keyword evidence="6" id="KW-0119">Carbohydrate metabolism</keyword>
<name>A0A8H2WND5_9AGAM</name>
<dbReference type="EC" id="3.2.1.-" evidence="9"/>
<evidence type="ECO:0000256" key="4">
    <source>
        <dbReference type="ARBA" id="ARBA00023001"/>
    </source>
</evidence>
<evidence type="ECO:0000313" key="12">
    <source>
        <dbReference type="Proteomes" id="UP000663826"/>
    </source>
</evidence>
<feature type="chain" id="PRO_5034703181" description="Glucanase" evidence="10">
    <location>
        <begin position="26"/>
        <end position="457"/>
    </location>
</feature>
<dbReference type="PANTHER" id="PTHR33753:SF1">
    <property type="entry name" value="ENDO-BETA-1,4-GLUCANASE CELB"/>
    <property type="match status" value="1"/>
</dbReference>
<evidence type="ECO:0000313" key="11">
    <source>
        <dbReference type="EMBL" id="CAE6396536.1"/>
    </source>
</evidence>
<keyword evidence="5" id="KW-0325">Glycoprotein</keyword>
<keyword evidence="3 9" id="KW-0378">Hydrolase</keyword>
<reference evidence="11" key="1">
    <citation type="submission" date="2021-01" db="EMBL/GenBank/DDBJ databases">
        <authorList>
            <person name="Kaushik A."/>
        </authorList>
    </citation>
    <scope>NUCLEOTIDE SEQUENCE</scope>
    <source>
        <strain evidence="11">AG1-1B</strain>
    </source>
</reference>
<accession>A0A8H2WND5</accession>
<proteinExistence type="inferred from homology"/>
<dbReference type="InterPro" id="IPR013320">
    <property type="entry name" value="ConA-like_dom_sf"/>
</dbReference>
<comment type="catalytic activity">
    <reaction evidence="1">
        <text>Endohydrolysis of (1-&gt;4)-beta-D-glucosidic linkages in cellulose, lichenin and cereal beta-D-glucans.</text>
        <dbReference type="EC" id="3.2.1.4"/>
    </reaction>
</comment>
<comment type="similarity">
    <text evidence="2 9">Belongs to the glycosyl hydrolase 7 (cellulase C) family.</text>
</comment>
<dbReference type="EMBL" id="CAJMWQ010000911">
    <property type="protein sequence ID" value="CAE6396536.1"/>
    <property type="molecule type" value="Genomic_DNA"/>
</dbReference>
<dbReference type="Gene3D" id="2.70.100.10">
    <property type="entry name" value="Glycoside hydrolase, family 7, domain"/>
    <property type="match status" value="1"/>
</dbReference>
<keyword evidence="10" id="KW-0732">Signal</keyword>
<feature type="signal peptide" evidence="10">
    <location>
        <begin position="1"/>
        <end position="25"/>
    </location>
</feature>
<protein>
    <recommendedName>
        <fullName evidence="9">Glucanase</fullName>
        <ecNumber evidence="9">3.2.1.-</ecNumber>
    </recommendedName>
</protein>
<gene>
    <name evidence="11" type="ORF">RDB_LOCUS28971</name>
</gene>
<comment type="caution">
    <text evidence="11">The sequence shown here is derived from an EMBL/GenBank/DDBJ whole genome shotgun (WGS) entry which is preliminary data.</text>
</comment>
<sequence>LRSEKSSSMIFNKLLLSSILPIVSAQWGGLEAAERHPALIWQSCTKSSGCQSQSQGRVVLDANWRWTHQVSGFLDCLVGNTWNPSACPDPITCAKSCAIDGADYSYTYGITSSGTALSLKHTDYTLNSGSRVYLMANDSSYQIFKPKNREFTFDVDASNLSCGLNGALYFVQMDADGGMSKYPTNKAGAKYGTGYCDAKCPRNLHFINGEANIIDWQPSPTDPDDGLGRYGACCNEVDIWDANSFSTAYIANPCAVQGLTRCSGSECTSYCDRDGCDFNPYRLGSRAYYGRGMTIDTTQKITIVTQFITADNTTTGALREIRRLYIQNGKLIQNVKSSISELSSYDSISEEYCSVQKTVFKDPNTFAAKGGFGALDKALDSGLVLVMSISGDSSIAQTQWLDGIYPPDRSSTEAGVSRGLCQLPSGPAPGLPVEPSPSASVTFSNLRFGDIGSTYSV</sequence>
<evidence type="ECO:0000256" key="5">
    <source>
        <dbReference type="ARBA" id="ARBA00023180"/>
    </source>
</evidence>
<dbReference type="Pfam" id="PF00840">
    <property type="entry name" value="Glyco_hydro_7"/>
    <property type="match status" value="1"/>
</dbReference>
<evidence type="ECO:0000256" key="6">
    <source>
        <dbReference type="ARBA" id="ARBA00023277"/>
    </source>
</evidence>
<evidence type="ECO:0000256" key="7">
    <source>
        <dbReference type="ARBA" id="ARBA00023295"/>
    </source>
</evidence>
<organism evidence="11 12">
    <name type="scientific">Rhizoctonia solani</name>
    <dbReference type="NCBI Taxonomy" id="456999"/>
    <lineage>
        <taxon>Eukaryota</taxon>
        <taxon>Fungi</taxon>
        <taxon>Dikarya</taxon>
        <taxon>Basidiomycota</taxon>
        <taxon>Agaricomycotina</taxon>
        <taxon>Agaricomycetes</taxon>
        <taxon>Cantharellales</taxon>
        <taxon>Ceratobasidiaceae</taxon>
        <taxon>Rhizoctonia</taxon>
    </lineage>
</organism>
<dbReference type="AlphaFoldDB" id="A0A8H2WND5"/>
<feature type="non-terminal residue" evidence="11">
    <location>
        <position position="1"/>
    </location>
</feature>
<evidence type="ECO:0000256" key="8">
    <source>
        <dbReference type="ARBA" id="ARBA00023326"/>
    </source>
</evidence>
<dbReference type="PRINTS" id="PR00734">
    <property type="entry name" value="GLHYDRLASE7"/>
</dbReference>
<keyword evidence="8 9" id="KW-0624">Polysaccharide degradation</keyword>
<evidence type="ECO:0000256" key="9">
    <source>
        <dbReference type="RuleBase" id="RU361164"/>
    </source>
</evidence>
<dbReference type="PANTHER" id="PTHR33753">
    <property type="entry name" value="1,4-BETA-D-GLUCAN CELLOBIOHYDROLASE B"/>
    <property type="match status" value="1"/>
</dbReference>
<keyword evidence="7 9" id="KW-0326">Glycosidase</keyword>
<evidence type="ECO:0000256" key="10">
    <source>
        <dbReference type="SAM" id="SignalP"/>
    </source>
</evidence>
<dbReference type="InterPro" id="IPR001722">
    <property type="entry name" value="Glyco_hydro_7"/>
</dbReference>
<evidence type="ECO:0000256" key="2">
    <source>
        <dbReference type="ARBA" id="ARBA00006044"/>
    </source>
</evidence>